<proteinExistence type="inferred from homology"/>
<evidence type="ECO:0000313" key="6">
    <source>
        <dbReference type="Proteomes" id="UP000706172"/>
    </source>
</evidence>
<accession>A0A931D073</accession>
<protein>
    <submittedName>
        <fullName evidence="5">TRAP transporter substrate-binding protein</fullName>
    </submittedName>
</protein>
<dbReference type="InterPro" id="IPR038404">
    <property type="entry name" value="TRAP_DctP_sf"/>
</dbReference>
<feature type="signal peptide" evidence="4">
    <location>
        <begin position="1"/>
        <end position="23"/>
    </location>
</feature>
<organism evidence="5 6">
    <name type="scientific">Desulfotignum balticum</name>
    <dbReference type="NCBI Taxonomy" id="115781"/>
    <lineage>
        <taxon>Bacteria</taxon>
        <taxon>Pseudomonadati</taxon>
        <taxon>Thermodesulfobacteriota</taxon>
        <taxon>Desulfobacteria</taxon>
        <taxon>Desulfobacterales</taxon>
        <taxon>Desulfobacteraceae</taxon>
        <taxon>Desulfotignum</taxon>
    </lineage>
</organism>
<dbReference type="PIRSF" id="PIRSF006470">
    <property type="entry name" value="DctB"/>
    <property type="match status" value="1"/>
</dbReference>
<evidence type="ECO:0000256" key="2">
    <source>
        <dbReference type="ARBA" id="ARBA00022448"/>
    </source>
</evidence>
<dbReference type="NCBIfam" id="NF037995">
    <property type="entry name" value="TRAP_S1"/>
    <property type="match status" value="1"/>
</dbReference>
<reference evidence="5" key="1">
    <citation type="submission" date="2020-07" db="EMBL/GenBank/DDBJ databases">
        <title>Severe corrosion of carbon steel in oil field produced water can be linked to methanogenic archaea containing a special type of NiFe hydrogenase.</title>
        <authorList>
            <person name="Lahme S."/>
            <person name="Mand J."/>
            <person name="Longwell J."/>
            <person name="Smith R."/>
            <person name="Enning D."/>
        </authorList>
    </citation>
    <scope>NUCLEOTIDE SEQUENCE</scope>
    <source>
        <strain evidence="5">MIC098Bin6</strain>
    </source>
</reference>
<dbReference type="PANTHER" id="PTHR33376">
    <property type="match status" value="1"/>
</dbReference>
<dbReference type="Proteomes" id="UP000706172">
    <property type="component" value="Unassembled WGS sequence"/>
</dbReference>
<evidence type="ECO:0000256" key="4">
    <source>
        <dbReference type="SAM" id="SignalP"/>
    </source>
</evidence>
<evidence type="ECO:0000313" key="5">
    <source>
        <dbReference type="EMBL" id="MBG0780599.1"/>
    </source>
</evidence>
<gene>
    <name evidence="5" type="ORF">H0S81_11815</name>
</gene>
<comment type="similarity">
    <text evidence="1">Belongs to the bacterial solute-binding protein 7 family.</text>
</comment>
<comment type="caution">
    <text evidence="5">The sequence shown here is derived from an EMBL/GenBank/DDBJ whole genome shotgun (WGS) entry which is preliminary data.</text>
</comment>
<dbReference type="Gene3D" id="3.40.190.170">
    <property type="entry name" value="Bacterial extracellular solute-binding protein, family 7"/>
    <property type="match status" value="1"/>
</dbReference>
<keyword evidence="3 4" id="KW-0732">Signal</keyword>
<dbReference type="GO" id="GO:0030288">
    <property type="term" value="C:outer membrane-bounded periplasmic space"/>
    <property type="evidence" value="ECO:0007669"/>
    <property type="project" value="InterPro"/>
</dbReference>
<dbReference type="PANTHER" id="PTHR33376:SF7">
    <property type="entry name" value="C4-DICARBOXYLATE-BINDING PROTEIN DCTB"/>
    <property type="match status" value="1"/>
</dbReference>
<evidence type="ECO:0000256" key="1">
    <source>
        <dbReference type="ARBA" id="ARBA00009023"/>
    </source>
</evidence>
<dbReference type="InterPro" id="IPR018389">
    <property type="entry name" value="DctP_fam"/>
</dbReference>
<dbReference type="InterPro" id="IPR004682">
    <property type="entry name" value="TRAP_DctP"/>
</dbReference>
<keyword evidence="2" id="KW-0813">Transport</keyword>
<sequence>MKKIGLFHLILMLVLMISTTAPAANPFAIKLGVVTKPGAAQNIMAEKFKKRVEARSDGAYTVKIFHSASIGNETEILQQIQMGTIHMGVITGGPFDTFDPIVRVINYPFLFKDHDQADRILDGPLGDEILKSLETSGFKGLCFSENGFRNLTNSKRAVTGPDQVKGLKIRVMSSALHKAIWQALGANPTPMPWPIYTELEQGVIDGQENPLWVMEVYKFYEIQKFMTLTRHVYSPHINVASLNWFNGLPAADQTLITEAAVGAARFQRKDNREKNAARLALVREKGMQVADDPDVDAFRKRVAGLKDLDLYQAPRVQDLLIRMLEAVK</sequence>
<dbReference type="EMBL" id="JACCQK010000807">
    <property type="protein sequence ID" value="MBG0780599.1"/>
    <property type="molecule type" value="Genomic_DNA"/>
</dbReference>
<dbReference type="GO" id="GO:0055085">
    <property type="term" value="P:transmembrane transport"/>
    <property type="evidence" value="ECO:0007669"/>
    <property type="project" value="InterPro"/>
</dbReference>
<dbReference type="CDD" id="cd13679">
    <property type="entry name" value="PBP2_TRAP_YiaO_like"/>
    <property type="match status" value="1"/>
</dbReference>
<feature type="chain" id="PRO_5037665124" evidence="4">
    <location>
        <begin position="24"/>
        <end position="328"/>
    </location>
</feature>
<name>A0A931D073_9BACT</name>
<evidence type="ECO:0000256" key="3">
    <source>
        <dbReference type="ARBA" id="ARBA00022729"/>
    </source>
</evidence>
<dbReference type="NCBIfam" id="TIGR00787">
    <property type="entry name" value="dctP"/>
    <property type="match status" value="1"/>
</dbReference>
<dbReference type="AlphaFoldDB" id="A0A931D073"/>
<dbReference type="Pfam" id="PF03480">
    <property type="entry name" value="DctP"/>
    <property type="match status" value="1"/>
</dbReference>